<protein>
    <recommendedName>
        <fullName evidence="1">CD-NTase-associated protein 12/Pycsar effector protein TIR domain-containing protein</fullName>
    </recommendedName>
</protein>
<dbReference type="RefSeq" id="WP_126523303.1">
    <property type="nucleotide sequence ID" value="NZ_RXNU01000022.1"/>
</dbReference>
<dbReference type="PIRSF" id="PIRSF032620">
    <property type="entry name" value="UCP032620"/>
    <property type="match status" value="1"/>
</dbReference>
<dbReference type="InterPro" id="IPR014571">
    <property type="entry name" value="UCP032620"/>
</dbReference>
<sequence length="278" mass="31405">MDKQEVTDSMKVEIITELSRLRNRLIDEVAPAFQNKGSNFGAQRFVAWKKAVSSFYEESLPCEQLRFKGMFNTFVLVIKATDLETFWNNDGNRMVAYMDSLMLDIKNGEYDFTPINKDVKQVDIIPVTPTVKSKKVFIVHGHDGEVKSRTEAFLRKHGFDPIILHLKASGNKTIIEKLEHNTKDVGYGIVLYTPDDMGEVKIKATDGDLALRARQNVIFEHGYLMGLIGRPNVAAIVEGNVELPSDINGIVYIPNGAWEIDLLRELREAGYTIDPNNL</sequence>
<name>A0A3S0LIZ2_9GAMM</name>
<dbReference type="AlphaFoldDB" id="A0A3S0LIZ2"/>
<dbReference type="Pfam" id="PF10137">
    <property type="entry name" value="CAP12-PCTIR_TIR"/>
    <property type="match status" value="1"/>
</dbReference>
<gene>
    <name evidence="2" type="ORF">EKG38_23380</name>
</gene>
<evidence type="ECO:0000313" key="2">
    <source>
        <dbReference type="EMBL" id="RTR36563.1"/>
    </source>
</evidence>
<dbReference type="EMBL" id="RXNU01000022">
    <property type="protein sequence ID" value="RTR36563.1"/>
    <property type="molecule type" value="Genomic_DNA"/>
</dbReference>
<evidence type="ECO:0000313" key="3">
    <source>
        <dbReference type="Proteomes" id="UP000267448"/>
    </source>
</evidence>
<dbReference type="Proteomes" id="UP000267448">
    <property type="component" value="Unassembled WGS sequence"/>
</dbReference>
<dbReference type="InterPro" id="IPR019302">
    <property type="entry name" value="CAP12/PCTIR_TIR_dom"/>
</dbReference>
<organism evidence="2 3">
    <name type="scientific">Shewanella canadensis</name>
    <dbReference type="NCBI Taxonomy" id="271096"/>
    <lineage>
        <taxon>Bacteria</taxon>
        <taxon>Pseudomonadati</taxon>
        <taxon>Pseudomonadota</taxon>
        <taxon>Gammaproteobacteria</taxon>
        <taxon>Alteromonadales</taxon>
        <taxon>Shewanellaceae</taxon>
        <taxon>Shewanella</taxon>
    </lineage>
</organism>
<accession>A0A3S0LIZ2</accession>
<dbReference type="OrthoDB" id="5497289at2"/>
<proteinExistence type="predicted"/>
<reference evidence="2 3" key="1">
    <citation type="submission" date="2018-12" db="EMBL/GenBank/DDBJ databases">
        <authorList>
            <person name="Yu L."/>
        </authorList>
    </citation>
    <scope>NUCLEOTIDE SEQUENCE [LARGE SCALE GENOMIC DNA]</scope>
    <source>
        <strain evidence="2 3">HAW-EB2</strain>
    </source>
</reference>
<keyword evidence="3" id="KW-1185">Reference proteome</keyword>
<dbReference type="GO" id="GO:0050135">
    <property type="term" value="F:NADP+ nucleosidase activity"/>
    <property type="evidence" value="ECO:0007669"/>
    <property type="project" value="InterPro"/>
</dbReference>
<feature type="domain" description="CD-NTase-associated protein 12/Pycsar effector protein TIR" evidence="1">
    <location>
        <begin position="135"/>
        <end position="254"/>
    </location>
</feature>
<comment type="caution">
    <text evidence="2">The sequence shown here is derived from an EMBL/GenBank/DDBJ whole genome shotgun (WGS) entry which is preliminary data.</text>
</comment>
<evidence type="ECO:0000259" key="1">
    <source>
        <dbReference type="Pfam" id="PF10137"/>
    </source>
</evidence>